<dbReference type="PANTHER" id="PTHR47572">
    <property type="entry name" value="LIPOPROTEIN-RELATED"/>
    <property type="match status" value="1"/>
</dbReference>
<accession>A0A5S5DU64</accession>
<organism evidence="3 4">
    <name type="scientific">Tenacibaculum adriaticum</name>
    <dbReference type="NCBI Taxonomy" id="413713"/>
    <lineage>
        <taxon>Bacteria</taxon>
        <taxon>Pseudomonadati</taxon>
        <taxon>Bacteroidota</taxon>
        <taxon>Flavobacteriia</taxon>
        <taxon>Flavobacteriales</taxon>
        <taxon>Flavobacteriaceae</taxon>
        <taxon>Tenacibaculum</taxon>
    </lineage>
</organism>
<evidence type="ECO:0000313" key="4">
    <source>
        <dbReference type="Proteomes" id="UP000323136"/>
    </source>
</evidence>
<keyword evidence="4" id="KW-1185">Reference proteome</keyword>
<gene>
    <name evidence="3" type="ORF">C7447_10147</name>
</gene>
<dbReference type="PROSITE" id="PS51257">
    <property type="entry name" value="PROKAR_LIPOPROTEIN"/>
    <property type="match status" value="1"/>
</dbReference>
<dbReference type="InterPro" id="IPR011042">
    <property type="entry name" value="6-blade_b-propeller_TolB-like"/>
</dbReference>
<feature type="chain" id="PRO_5024297809" evidence="1">
    <location>
        <begin position="22"/>
        <end position="281"/>
    </location>
</feature>
<name>A0A5S5DU64_9FLAO</name>
<dbReference type="Pfam" id="PF08450">
    <property type="entry name" value="SGL"/>
    <property type="match status" value="1"/>
</dbReference>
<dbReference type="AlphaFoldDB" id="A0A5S5DU64"/>
<comment type="caution">
    <text evidence="3">The sequence shown here is derived from an EMBL/GenBank/DDBJ whole genome shotgun (WGS) entry which is preliminary data.</text>
</comment>
<evidence type="ECO:0000313" key="3">
    <source>
        <dbReference type="EMBL" id="TYP99451.1"/>
    </source>
</evidence>
<protein>
    <submittedName>
        <fullName evidence="3">Sugar lactone lactonase YvrE</fullName>
    </submittedName>
</protein>
<dbReference type="InterPro" id="IPR051262">
    <property type="entry name" value="SMP-30/CGR1_Lactonase"/>
</dbReference>
<evidence type="ECO:0000256" key="1">
    <source>
        <dbReference type="SAM" id="SignalP"/>
    </source>
</evidence>
<evidence type="ECO:0000259" key="2">
    <source>
        <dbReference type="Pfam" id="PF08450"/>
    </source>
</evidence>
<dbReference type="RefSeq" id="WP_148868175.1">
    <property type="nucleotide sequence ID" value="NZ_VNIA01000001.1"/>
</dbReference>
<dbReference type="PANTHER" id="PTHR47572:SF5">
    <property type="entry name" value="BLR2277 PROTEIN"/>
    <property type="match status" value="1"/>
</dbReference>
<dbReference type="Proteomes" id="UP000323136">
    <property type="component" value="Unassembled WGS sequence"/>
</dbReference>
<dbReference type="OrthoDB" id="241638at2"/>
<dbReference type="EMBL" id="VNIA01000001">
    <property type="protein sequence ID" value="TYP99451.1"/>
    <property type="molecule type" value="Genomic_DNA"/>
</dbReference>
<sequence length="281" mass="31586">MKKSVALVFLVLLIISCDSQLKSSDFTNEESFTEGIEGPATDYAGNIYAVNFKEQGTIAKTTPNGESSVFLNLPNGSIGNGIRFGEKNQMFVADYVNHNILEIDLRTKKVEIFANEPKANQPNDIAISPNKTLYASDPNWSNNTGKLWKITKEKGFELLEENMGTTNGIEVSKNGKKLYVNESVQRKIWMYDILENDLLNNKQEFFSFEDFGLDGMRCHENGNLYICRYGKGTVAIISPEGKLLKEIKLKGQKPTNITFSNDYKNCYITIADRGCIEIVEL</sequence>
<feature type="domain" description="SMP-30/Gluconolactonase/LRE-like region" evidence="2">
    <location>
        <begin position="37"/>
        <end position="271"/>
    </location>
</feature>
<proteinExistence type="predicted"/>
<reference evidence="3 4" key="1">
    <citation type="submission" date="2019-07" db="EMBL/GenBank/DDBJ databases">
        <title>Genomic Encyclopedia of Type Strains, Phase IV (KMG-IV): sequencing the most valuable type-strain genomes for metagenomic binning, comparative biology and taxonomic classification.</title>
        <authorList>
            <person name="Goeker M."/>
        </authorList>
    </citation>
    <scope>NUCLEOTIDE SEQUENCE [LARGE SCALE GENOMIC DNA]</scope>
    <source>
        <strain evidence="3 4">DSM 18961</strain>
    </source>
</reference>
<keyword evidence="1" id="KW-0732">Signal</keyword>
<dbReference type="InterPro" id="IPR013658">
    <property type="entry name" value="SGL"/>
</dbReference>
<dbReference type="SUPFAM" id="SSF63829">
    <property type="entry name" value="Calcium-dependent phosphotriesterase"/>
    <property type="match status" value="1"/>
</dbReference>
<dbReference type="Gene3D" id="2.120.10.30">
    <property type="entry name" value="TolB, C-terminal domain"/>
    <property type="match status" value="1"/>
</dbReference>
<feature type="signal peptide" evidence="1">
    <location>
        <begin position="1"/>
        <end position="21"/>
    </location>
</feature>